<evidence type="ECO:0000313" key="5">
    <source>
        <dbReference type="EMBL" id="KAH0905272.1"/>
    </source>
</evidence>
<dbReference type="InterPro" id="IPR009029">
    <property type="entry name" value="HMG_CoA_Rdtase_sub-bd_dom_sf"/>
</dbReference>
<dbReference type="PANTHER" id="PTHR10572:SF56">
    <property type="entry name" value="3-HYDROXY-3-METHYLGLUTARYL-COENZYME A REDUCTASE 1"/>
    <property type="match status" value="1"/>
</dbReference>
<dbReference type="SUPFAM" id="SSF55035">
    <property type="entry name" value="NAD-binding domain of HMG-CoA reductase"/>
    <property type="match status" value="1"/>
</dbReference>
<keyword evidence="6" id="KW-1185">Reference proteome</keyword>
<sequence length="202" mass="22981">NSAIASDAGYHYRRHRDVSMGSHVQKIVKEMVKLQRKIHWLNVQEKVYLRFSCNTGGDMGMNMVTKGVHTVIEYLTYDFPYMDVIGIFVWLSWWSSICSINSHASNIVFDEFIATCQDPAQNIESSQCITMMVAINVSGWDSEIRNTVSVSIDLVKPPMLLARELSLISAIAAGQLISSHMKYNKIHQRHLWNNDMDGNNVI</sequence>
<organism evidence="5 6">
    <name type="scientific">Brassica napus</name>
    <name type="common">Rape</name>
    <dbReference type="NCBI Taxonomy" id="3708"/>
    <lineage>
        <taxon>Eukaryota</taxon>
        <taxon>Viridiplantae</taxon>
        <taxon>Streptophyta</taxon>
        <taxon>Embryophyta</taxon>
        <taxon>Tracheophyta</taxon>
        <taxon>Spermatophyta</taxon>
        <taxon>Magnoliopsida</taxon>
        <taxon>eudicotyledons</taxon>
        <taxon>Gunneridae</taxon>
        <taxon>Pentapetalae</taxon>
        <taxon>rosids</taxon>
        <taxon>malvids</taxon>
        <taxon>Brassicales</taxon>
        <taxon>Brassicaceae</taxon>
        <taxon>Brassiceae</taxon>
        <taxon>Brassica</taxon>
    </lineage>
</organism>
<protein>
    <submittedName>
        <fullName evidence="5">Uncharacterized protein</fullName>
    </submittedName>
</protein>
<comment type="caution">
    <text evidence="5">The sequence shown here is derived from an EMBL/GenBank/DDBJ whole genome shotgun (WGS) entry which is preliminary data.</text>
</comment>
<dbReference type="Pfam" id="PF00368">
    <property type="entry name" value="HMG-CoA_red"/>
    <property type="match status" value="2"/>
</dbReference>
<dbReference type="InterPro" id="IPR002202">
    <property type="entry name" value="HMG_CoA_Rdtase"/>
</dbReference>
<evidence type="ECO:0000313" key="6">
    <source>
        <dbReference type="Proteomes" id="UP000824890"/>
    </source>
</evidence>
<dbReference type="PROSITE" id="PS50065">
    <property type="entry name" value="HMG_COA_REDUCTASE_4"/>
    <property type="match status" value="1"/>
</dbReference>
<dbReference type="SUPFAM" id="SSF56542">
    <property type="entry name" value="Substrate-binding domain of HMG-CoA reductase"/>
    <property type="match status" value="1"/>
</dbReference>
<dbReference type="Gene3D" id="3.30.70.420">
    <property type="entry name" value="Hydroxymethylglutaryl-CoA reductase, class I/II, NAD/NADP-binding domain"/>
    <property type="match status" value="1"/>
</dbReference>
<keyword evidence="4" id="KW-0414">Isoprene biosynthesis</keyword>
<comment type="similarity">
    <text evidence="2">Belongs to the HMG-CoA reductase family.</text>
</comment>
<reference evidence="5 6" key="1">
    <citation type="submission" date="2021-05" db="EMBL/GenBank/DDBJ databases">
        <title>Genome Assembly of Synthetic Allotetraploid Brassica napus Reveals Homoeologous Exchanges between Subgenomes.</title>
        <authorList>
            <person name="Davis J.T."/>
        </authorList>
    </citation>
    <scope>NUCLEOTIDE SEQUENCE [LARGE SCALE GENOMIC DNA]</scope>
    <source>
        <strain evidence="6">cv. Da-Ae</strain>
        <tissue evidence="5">Seedling</tissue>
    </source>
</reference>
<keyword evidence="3" id="KW-0560">Oxidoreductase</keyword>
<proteinExistence type="inferred from homology"/>
<gene>
    <name evidence="5" type="ORF">HID58_044775</name>
</gene>
<evidence type="ECO:0000256" key="4">
    <source>
        <dbReference type="ARBA" id="ARBA00023229"/>
    </source>
</evidence>
<name>A0ABQ8BLA9_BRANA</name>
<comment type="pathway">
    <text evidence="1">Metabolic intermediate biosynthesis; (R)-mevalonate biosynthesis; (R)-mevalonate from acetyl-CoA: step 3/3.</text>
</comment>
<dbReference type="PANTHER" id="PTHR10572">
    <property type="entry name" value="3-HYDROXY-3-METHYLGLUTARYL-COENZYME A REDUCTASE"/>
    <property type="match status" value="1"/>
</dbReference>
<dbReference type="EMBL" id="JAGKQM010000011">
    <property type="protein sequence ID" value="KAH0905272.1"/>
    <property type="molecule type" value="Genomic_DNA"/>
</dbReference>
<dbReference type="InterPro" id="IPR009023">
    <property type="entry name" value="HMG_CoA_Rdtase_NAD(P)-bd_sf"/>
</dbReference>
<accession>A0ABQ8BLA9</accession>
<evidence type="ECO:0000256" key="1">
    <source>
        <dbReference type="ARBA" id="ARBA00005084"/>
    </source>
</evidence>
<feature type="non-terminal residue" evidence="5">
    <location>
        <position position="1"/>
    </location>
</feature>
<dbReference type="Proteomes" id="UP000824890">
    <property type="component" value="Unassembled WGS sequence"/>
</dbReference>
<evidence type="ECO:0000256" key="3">
    <source>
        <dbReference type="ARBA" id="ARBA00023002"/>
    </source>
</evidence>
<evidence type="ECO:0000256" key="2">
    <source>
        <dbReference type="ARBA" id="ARBA00007661"/>
    </source>
</evidence>